<dbReference type="AlphaFoldDB" id="A0A914CKA6"/>
<evidence type="ECO:0000259" key="2">
    <source>
        <dbReference type="Pfam" id="PF00383"/>
    </source>
</evidence>
<evidence type="ECO:0000313" key="4">
    <source>
        <dbReference type="WBParaSite" id="ACRNAN_scaffold11765.g27443.t1"/>
    </source>
</evidence>
<dbReference type="Gene3D" id="3.40.140.10">
    <property type="entry name" value="Cytidine Deaminase, domain 2"/>
    <property type="match status" value="1"/>
</dbReference>
<keyword evidence="3" id="KW-1185">Reference proteome</keyword>
<evidence type="ECO:0000256" key="1">
    <source>
        <dbReference type="SAM" id="Coils"/>
    </source>
</evidence>
<dbReference type="InterPro" id="IPR016193">
    <property type="entry name" value="Cytidine_deaminase-like"/>
</dbReference>
<feature type="domain" description="CMP/dCMP-type deaminase" evidence="2">
    <location>
        <begin position="4"/>
        <end position="79"/>
    </location>
</feature>
<feature type="coiled-coil region" evidence="1">
    <location>
        <begin position="122"/>
        <end position="149"/>
    </location>
</feature>
<dbReference type="WBParaSite" id="ACRNAN_scaffold11765.g27443.t1">
    <property type="protein sequence ID" value="ACRNAN_scaffold11765.g27443.t1"/>
    <property type="gene ID" value="ACRNAN_scaffold11765.g27443"/>
</dbReference>
<reference evidence="4" key="1">
    <citation type="submission" date="2022-11" db="UniProtKB">
        <authorList>
            <consortium name="WormBaseParasite"/>
        </authorList>
    </citation>
    <scope>IDENTIFICATION</scope>
</reference>
<dbReference type="InterPro" id="IPR002125">
    <property type="entry name" value="CMP_dCMP_dom"/>
</dbReference>
<dbReference type="SUPFAM" id="SSF53927">
    <property type="entry name" value="Cytidine deaminase-like"/>
    <property type="match status" value="1"/>
</dbReference>
<proteinExistence type="predicted"/>
<keyword evidence="1" id="KW-0175">Coiled coil</keyword>
<evidence type="ECO:0000313" key="3">
    <source>
        <dbReference type="Proteomes" id="UP000887540"/>
    </source>
</evidence>
<dbReference type="Proteomes" id="UP000887540">
    <property type="component" value="Unplaced"/>
</dbReference>
<accession>A0A914CKA6</accession>
<name>A0A914CKA6_9BILA</name>
<organism evidence="3 4">
    <name type="scientific">Acrobeloides nanus</name>
    <dbReference type="NCBI Taxonomy" id="290746"/>
    <lineage>
        <taxon>Eukaryota</taxon>
        <taxon>Metazoa</taxon>
        <taxon>Ecdysozoa</taxon>
        <taxon>Nematoda</taxon>
        <taxon>Chromadorea</taxon>
        <taxon>Rhabditida</taxon>
        <taxon>Tylenchina</taxon>
        <taxon>Cephalobomorpha</taxon>
        <taxon>Cephaloboidea</taxon>
        <taxon>Cephalobidae</taxon>
        <taxon>Acrobeloides</taxon>
    </lineage>
</organism>
<dbReference type="CDD" id="cd01285">
    <property type="entry name" value="nucleoside_deaminase"/>
    <property type="match status" value="1"/>
</dbReference>
<sequence length="168" mass="20322">MFYGAFILKKSDLSLVITEMNNKLECPLWHGEVNCIRRFYELPKETRPNTKDCIFFSSHEPCSLCLSAITWSGFDNFYYLFGHEDTRDSFEMPHDLKIMKEVFNCEPGSYNKKNFYWKCYSLKDMIKNCIEDENERKEIQERINKISKKYEEMFQIMKNYDSFKFSYL</sequence>
<dbReference type="Pfam" id="PF00383">
    <property type="entry name" value="dCMP_cyt_deam_1"/>
    <property type="match status" value="1"/>
</dbReference>
<protein>
    <submittedName>
        <fullName evidence="4">CMP/dCMP-type deaminase domain-containing protein</fullName>
    </submittedName>
</protein>
<dbReference type="GO" id="GO:0003824">
    <property type="term" value="F:catalytic activity"/>
    <property type="evidence" value="ECO:0007669"/>
    <property type="project" value="InterPro"/>
</dbReference>